<dbReference type="Proteomes" id="UP000515152">
    <property type="component" value="Chromosome 5"/>
</dbReference>
<dbReference type="SMART" id="SM01244">
    <property type="entry name" value="IRS"/>
    <property type="match status" value="1"/>
</dbReference>
<dbReference type="PANTHER" id="PTHR21258:SF61">
    <property type="entry name" value="PROTEIN CHICO"/>
    <property type="match status" value="1"/>
</dbReference>
<dbReference type="PROSITE" id="PS50003">
    <property type="entry name" value="PH_DOMAIN"/>
    <property type="match status" value="1"/>
</dbReference>
<dbReference type="Pfam" id="PF02174">
    <property type="entry name" value="IRS"/>
    <property type="match status" value="1"/>
</dbReference>
<dbReference type="GO" id="GO:0005737">
    <property type="term" value="C:cytoplasm"/>
    <property type="evidence" value="ECO:0007669"/>
    <property type="project" value="TreeGrafter"/>
</dbReference>
<dbReference type="SMART" id="SM00233">
    <property type="entry name" value="PH"/>
    <property type="match status" value="1"/>
</dbReference>
<dbReference type="InterPro" id="IPR050996">
    <property type="entry name" value="Docking_Protein_DOK"/>
</dbReference>
<dbReference type="Pfam" id="PF00169">
    <property type="entry name" value="PH"/>
    <property type="match status" value="1"/>
</dbReference>
<feature type="domain" description="PH" evidence="1">
    <location>
        <begin position="7"/>
        <end position="130"/>
    </location>
</feature>
<gene>
    <name evidence="4" type="primary">LOC105907651</name>
</gene>
<proteinExistence type="predicted"/>
<sequence length="262" mass="30222">MDSEFSDILKQGYVKIRRRHFWISQGCWLVFKKASGKGSNRLERYPNEQASNFHCQQKARLSSQDGHMKNKSSRYNVIDLTDVFSISRPPKEKKKYAVLLRFTDDNTLTFTCDSEKEAADWHKVLHRACVQDELGTVSSGEPDLLASSLRHQCERFRVCLLPCKGLVMSGECVLQVGSKAISLWDARNPRLKLASWPLMWLRRFGRDRTWFTFEAGRLCETGEGFFKFQTLEGEAIYQKVHTAVQSIIQQQDCPPRIVEGHI</sequence>
<evidence type="ECO:0000259" key="1">
    <source>
        <dbReference type="PROSITE" id="PS50003"/>
    </source>
</evidence>
<dbReference type="SUPFAM" id="SSF50729">
    <property type="entry name" value="PH domain-like"/>
    <property type="match status" value="2"/>
</dbReference>
<reference evidence="4" key="1">
    <citation type="submission" date="2025-08" db="UniProtKB">
        <authorList>
            <consortium name="RefSeq"/>
        </authorList>
    </citation>
    <scope>IDENTIFICATION</scope>
</reference>
<name>A0A6P8FJ56_CLUHA</name>
<dbReference type="SMART" id="SM00310">
    <property type="entry name" value="PTBI"/>
    <property type="match status" value="1"/>
</dbReference>
<dbReference type="RefSeq" id="XP_031423651.1">
    <property type="nucleotide sequence ID" value="XM_031567791.2"/>
</dbReference>
<dbReference type="PANTHER" id="PTHR21258">
    <property type="entry name" value="DOCKING PROTEIN RELATED"/>
    <property type="match status" value="1"/>
</dbReference>
<dbReference type="OrthoDB" id="6279276at2759"/>
<dbReference type="InterPro" id="IPR001849">
    <property type="entry name" value="PH_domain"/>
</dbReference>
<dbReference type="PROSITE" id="PS51064">
    <property type="entry name" value="IRS_PTB"/>
    <property type="match status" value="1"/>
</dbReference>
<evidence type="ECO:0000313" key="4">
    <source>
        <dbReference type="RefSeq" id="XP_031423651.1"/>
    </source>
</evidence>
<dbReference type="KEGG" id="char:105907651"/>
<organism evidence="3 4">
    <name type="scientific">Clupea harengus</name>
    <name type="common">Atlantic herring</name>
    <dbReference type="NCBI Taxonomy" id="7950"/>
    <lineage>
        <taxon>Eukaryota</taxon>
        <taxon>Metazoa</taxon>
        <taxon>Chordata</taxon>
        <taxon>Craniata</taxon>
        <taxon>Vertebrata</taxon>
        <taxon>Euteleostomi</taxon>
        <taxon>Actinopterygii</taxon>
        <taxon>Neopterygii</taxon>
        <taxon>Teleostei</taxon>
        <taxon>Clupei</taxon>
        <taxon>Clupeiformes</taxon>
        <taxon>Clupeoidei</taxon>
        <taxon>Clupeidae</taxon>
        <taxon>Clupea</taxon>
    </lineage>
</organism>
<feature type="domain" description="IRS-type PTB" evidence="2">
    <location>
        <begin position="149"/>
        <end position="254"/>
    </location>
</feature>
<dbReference type="GeneID" id="105907651"/>
<dbReference type="InterPro" id="IPR002404">
    <property type="entry name" value="IRS_PTB"/>
</dbReference>
<evidence type="ECO:0000313" key="3">
    <source>
        <dbReference type="Proteomes" id="UP000515152"/>
    </source>
</evidence>
<dbReference type="GO" id="GO:0007169">
    <property type="term" value="P:cell surface receptor protein tyrosine kinase signaling pathway"/>
    <property type="evidence" value="ECO:0007669"/>
    <property type="project" value="TreeGrafter"/>
</dbReference>
<dbReference type="InterPro" id="IPR011993">
    <property type="entry name" value="PH-like_dom_sf"/>
</dbReference>
<dbReference type="Gene3D" id="2.30.29.30">
    <property type="entry name" value="Pleckstrin-homology domain (PH domain)/Phosphotyrosine-binding domain (PTB)"/>
    <property type="match status" value="2"/>
</dbReference>
<evidence type="ECO:0000259" key="2">
    <source>
        <dbReference type="PROSITE" id="PS51064"/>
    </source>
</evidence>
<accession>A0A6P8FJ56</accession>
<keyword evidence="3" id="KW-1185">Reference proteome</keyword>
<dbReference type="AlphaFoldDB" id="A0A6P8FJ56"/>
<protein>
    <submittedName>
        <fullName evidence="4">Docking protein 5-like isoform X1</fullName>
    </submittedName>
</protein>